<gene>
    <name evidence="2" type="ORF">MELLADRAFT_90502</name>
</gene>
<organism evidence="3">
    <name type="scientific">Melampsora larici-populina (strain 98AG31 / pathotype 3-4-7)</name>
    <name type="common">Poplar leaf rust fungus</name>
    <dbReference type="NCBI Taxonomy" id="747676"/>
    <lineage>
        <taxon>Eukaryota</taxon>
        <taxon>Fungi</taxon>
        <taxon>Dikarya</taxon>
        <taxon>Basidiomycota</taxon>
        <taxon>Pucciniomycotina</taxon>
        <taxon>Pucciniomycetes</taxon>
        <taxon>Pucciniales</taxon>
        <taxon>Melampsoraceae</taxon>
        <taxon>Melampsora</taxon>
    </lineage>
</organism>
<dbReference type="KEGG" id="mlr:MELLADRAFT_90502"/>
<dbReference type="GeneID" id="18935591"/>
<accession>F4RX49</accession>
<dbReference type="HOGENOM" id="CLU_1332189_0_0_1"/>
<evidence type="ECO:0000313" key="3">
    <source>
        <dbReference type="Proteomes" id="UP000001072"/>
    </source>
</evidence>
<feature type="region of interest" description="Disordered" evidence="1">
    <location>
        <begin position="181"/>
        <end position="206"/>
    </location>
</feature>
<dbReference type="Proteomes" id="UP000001072">
    <property type="component" value="Unassembled WGS sequence"/>
</dbReference>
<evidence type="ECO:0000256" key="1">
    <source>
        <dbReference type="SAM" id="MobiDB-lite"/>
    </source>
</evidence>
<keyword evidence="3" id="KW-1185">Reference proteome</keyword>
<protein>
    <submittedName>
        <fullName evidence="2">Uncharacterized protein</fullName>
    </submittedName>
</protein>
<dbReference type="VEuPathDB" id="FungiDB:MELLADRAFT_90502"/>
<sequence length="206" mass="23450">MPAGFITLAQASSHEFFVQSTSGTNTGAWTCKLCTSRTFMDKSKHCKLKTHIDRVRVELDRRSMALPTMAPPGLASRSLIWPRRKRKRLCLSLAGSLKMAADPSRAPWTPKPWTPKLFKGSMTYWVQIWTQTRKILSHYTARPLDQMWSFPNLERPVSTWTGCWMAVPNQITPQALYRKTNPAQPQGRTRGFHGTLSARKSTRPCC</sequence>
<dbReference type="EMBL" id="GL883127">
    <property type="protein sequence ID" value="EGG03047.1"/>
    <property type="molecule type" value="Genomic_DNA"/>
</dbReference>
<name>F4RX49_MELLP</name>
<dbReference type="AlphaFoldDB" id="F4RX49"/>
<dbReference type="RefSeq" id="XP_007413840.1">
    <property type="nucleotide sequence ID" value="XM_007413778.1"/>
</dbReference>
<proteinExistence type="predicted"/>
<dbReference type="InParanoid" id="F4RX49"/>
<reference evidence="3" key="1">
    <citation type="journal article" date="2011" name="Proc. Natl. Acad. Sci. U.S.A.">
        <title>Obligate biotrophy features unraveled by the genomic analysis of rust fungi.</title>
        <authorList>
            <person name="Duplessis S."/>
            <person name="Cuomo C.A."/>
            <person name="Lin Y.-C."/>
            <person name="Aerts A."/>
            <person name="Tisserant E."/>
            <person name="Veneault-Fourrey C."/>
            <person name="Joly D.L."/>
            <person name="Hacquard S."/>
            <person name="Amselem J."/>
            <person name="Cantarel B.L."/>
            <person name="Chiu R."/>
            <person name="Coutinho P.M."/>
            <person name="Feau N."/>
            <person name="Field M."/>
            <person name="Frey P."/>
            <person name="Gelhaye E."/>
            <person name="Goldberg J."/>
            <person name="Grabherr M.G."/>
            <person name="Kodira C.D."/>
            <person name="Kohler A."/>
            <person name="Kuees U."/>
            <person name="Lindquist E.A."/>
            <person name="Lucas S.M."/>
            <person name="Mago R."/>
            <person name="Mauceli E."/>
            <person name="Morin E."/>
            <person name="Murat C."/>
            <person name="Pangilinan J.L."/>
            <person name="Park R."/>
            <person name="Pearson M."/>
            <person name="Quesneville H."/>
            <person name="Rouhier N."/>
            <person name="Sakthikumar S."/>
            <person name="Salamov A.A."/>
            <person name="Schmutz J."/>
            <person name="Selles B."/>
            <person name="Shapiro H."/>
            <person name="Tanguay P."/>
            <person name="Tuskan G.A."/>
            <person name="Henrissat B."/>
            <person name="Van de Peer Y."/>
            <person name="Rouze P."/>
            <person name="Ellis J.G."/>
            <person name="Dodds P.N."/>
            <person name="Schein J.E."/>
            <person name="Zhong S."/>
            <person name="Hamelin R.C."/>
            <person name="Grigoriev I.V."/>
            <person name="Szabo L.J."/>
            <person name="Martin F."/>
        </authorList>
    </citation>
    <scope>NUCLEOTIDE SEQUENCE [LARGE SCALE GENOMIC DNA]</scope>
    <source>
        <strain evidence="3">98AG31 / pathotype 3-4-7</strain>
    </source>
</reference>
<evidence type="ECO:0000313" key="2">
    <source>
        <dbReference type="EMBL" id="EGG03047.1"/>
    </source>
</evidence>